<accession>A0AC34G336</accession>
<evidence type="ECO:0000313" key="1">
    <source>
        <dbReference type="Proteomes" id="UP000887579"/>
    </source>
</evidence>
<dbReference type="Proteomes" id="UP000887579">
    <property type="component" value="Unplaced"/>
</dbReference>
<dbReference type="WBParaSite" id="ES5_v2.g24127.t1">
    <property type="protein sequence ID" value="ES5_v2.g24127.t1"/>
    <property type="gene ID" value="ES5_v2.g24127"/>
</dbReference>
<reference evidence="2" key="1">
    <citation type="submission" date="2022-11" db="UniProtKB">
        <authorList>
            <consortium name="WormBaseParasite"/>
        </authorList>
    </citation>
    <scope>IDENTIFICATION</scope>
</reference>
<protein>
    <submittedName>
        <fullName evidence="2">Flavin-containing monooxygenase</fullName>
    </submittedName>
</protein>
<organism evidence="1 2">
    <name type="scientific">Panagrolaimus sp. ES5</name>
    <dbReference type="NCBI Taxonomy" id="591445"/>
    <lineage>
        <taxon>Eukaryota</taxon>
        <taxon>Metazoa</taxon>
        <taxon>Ecdysozoa</taxon>
        <taxon>Nematoda</taxon>
        <taxon>Chromadorea</taxon>
        <taxon>Rhabditida</taxon>
        <taxon>Tylenchina</taxon>
        <taxon>Panagrolaimomorpha</taxon>
        <taxon>Panagrolaimoidea</taxon>
        <taxon>Panagrolaimidae</taxon>
        <taxon>Panagrolaimus</taxon>
    </lineage>
</organism>
<name>A0AC34G336_9BILA</name>
<sequence length="469" mass="53051">MSAISKKRVAIIGAGASGLPSIRHALLYDLEPVCFELTNDIGGLWRYKSENRNCKGVDLSSVMKSTVINTSKEMTAYSDFPPKPEIANFMHNSEMLQYLRDYAEKYQLKKYIKFNHKVLSIDRSENYSKTGKWKITYLNEKDEENLEIFDGVLLASGHHSEARWPFPFPGQDIFQGDITHSHDYHSHQGYEDKIIAVVGIGNSGGDIAVDAHPTCNDELANRLANKTVKIKPNIKEFTQNGIIFEDGTEVPKVDSVIFATGYKFNFPLIEHGNLIPVKDNEVSLYLNMFAPELSEHNSLAILGLVQAWGSIMPISEIQARLFFDALTGGTKLPKRNKMLKLIDESHVELQKRYVKTPRHTIQVDFGVYMDKIGAILGCKPNLLKLAFTDPALAWTLWTSPPVSCTYRLCGPKPWSGARETIMEMKERIYRGMAPDGKIIHRKSEHSYNYFHVFSTTFIVAIAIGFYTKK</sequence>
<evidence type="ECO:0000313" key="2">
    <source>
        <dbReference type="WBParaSite" id="ES5_v2.g24127.t1"/>
    </source>
</evidence>
<proteinExistence type="predicted"/>